<dbReference type="InterPro" id="IPR000719">
    <property type="entry name" value="Prot_kinase_dom"/>
</dbReference>
<evidence type="ECO:0000256" key="7">
    <source>
        <dbReference type="PROSITE-ProRule" id="PRU10141"/>
    </source>
</evidence>
<dbReference type="STRING" id="29655.A0A0K9PKR9"/>
<comment type="caution">
    <text evidence="10">The sequence shown here is derived from an EMBL/GenBank/DDBJ whole genome shotgun (WGS) entry which is preliminary data.</text>
</comment>
<keyword evidence="3 8" id="KW-0812">Transmembrane</keyword>
<feature type="transmembrane region" description="Helical" evidence="8">
    <location>
        <begin position="86"/>
        <end position="106"/>
    </location>
</feature>
<accession>A0A0K9PKR9</accession>
<keyword evidence="11" id="KW-1185">Reference proteome</keyword>
<reference evidence="11" key="1">
    <citation type="journal article" date="2016" name="Nature">
        <title>The genome of the seagrass Zostera marina reveals angiosperm adaptation to the sea.</title>
        <authorList>
            <person name="Olsen J.L."/>
            <person name="Rouze P."/>
            <person name="Verhelst B."/>
            <person name="Lin Y.-C."/>
            <person name="Bayer T."/>
            <person name="Collen J."/>
            <person name="Dattolo E."/>
            <person name="De Paoli E."/>
            <person name="Dittami S."/>
            <person name="Maumus F."/>
            <person name="Michel G."/>
            <person name="Kersting A."/>
            <person name="Lauritano C."/>
            <person name="Lohaus R."/>
            <person name="Toepel M."/>
            <person name="Tonon T."/>
            <person name="Vanneste K."/>
            <person name="Amirebrahimi M."/>
            <person name="Brakel J."/>
            <person name="Bostroem C."/>
            <person name="Chovatia M."/>
            <person name="Grimwood J."/>
            <person name="Jenkins J.W."/>
            <person name="Jueterbock A."/>
            <person name="Mraz A."/>
            <person name="Stam W.T."/>
            <person name="Tice H."/>
            <person name="Bornberg-Bauer E."/>
            <person name="Green P.J."/>
            <person name="Pearson G.A."/>
            <person name="Procaccini G."/>
            <person name="Duarte C.M."/>
            <person name="Schmutz J."/>
            <person name="Reusch T.B.H."/>
            <person name="Van de Peer Y."/>
        </authorList>
    </citation>
    <scope>NUCLEOTIDE SEQUENCE [LARGE SCALE GENOMIC DNA]</scope>
    <source>
        <strain evidence="11">cv. Finnish</strain>
    </source>
</reference>
<dbReference type="InterPro" id="IPR001611">
    <property type="entry name" value="Leu-rich_rpt"/>
</dbReference>
<keyword evidence="7" id="KW-0067">ATP-binding</keyword>
<dbReference type="SUPFAM" id="SSF52058">
    <property type="entry name" value="L domain-like"/>
    <property type="match status" value="1"/>
</dbReference>
<evidence type="ECO:0000256" key="2">
    <source>
        <dbReference type="ARBA" id="ARBA00022614"/>
    </source>
</evidence>
<name>A0A0K9PKR9_ZOSMR</name>
<evidence type="ECO:0000256" key="1">
    <source>
        <dbReference type="ARBA" id="ARBA00004162"/>
    </source>
</evidence>
<dbReference type="PROSITE" id="PS00107">
    <property type="entry name" value="PROTEIN_KINASE_ATP"/>
    <property type="match status" value="1"/>
</dbReference>
<dbReference type="Proteomes" id="UP000036987">
    <property type="component" value="Unassembled WGS sequence"/>
</dbReference>
<evidence type="ECO:0000259" key="9">
    <source>
        <dbReference type="PROSITE" id="PS50011"/>
    </source>
</evidence>
<gene>
    <name evidence="10" type="ORF">ZOSMA_22G01350</name>
</gene>
<evidence type="ECO:0000256" key="8">
    <source>
        <dbReference type="SAM" id="Phobius"/>
    </source>
</evidence>
<dbReference type="PANTHER" id="PTHR45631:SF173">
    <property type="entry name" value="OS07G0107800 PROTEIN"/>
    <property type="match status" value="1"/>
</dbReference>
<keyword evidence="4" id="KW-0677">Repeat</keyword>
<evidence type="ECO:0000313" key="10">
    <source>
        <dbReference type="EMBL" id="KMZ68840.1"/>
    </source>
</evidence>
<dbReference type="InterPro" id="IPR017441">
    <property type="entry name" value="Protein_kinase_ATP_BS"/>
</dbReference>
<evidence type="ECO:0000256" key="6">
    <source>
        <dbReference type="ARBA" id="ARBA00023136"/>
    </source>
</evidence>
<sequence>MGWDRSSSSSGRRRVERLNLNDMGLKGFIANSLADLDQLVVLDLSNNSLSGAVPSGLFRLRRLEILNLSSNRNRNLSLKITRVTSLGIGIGIGAAMAMVVLFLWIIKRKRWRRVEDTEKDMTELGGACLESSSGSSLVLLFQNKNNDEELTIDDIMKSTNNFDQANIIGCGGFGLVYKATLPDGRNVAIKRLNGEYGQMDREFRWIKRLGRR</sequence>
<dbReference type="Pfam" id="PF13855">
    <property type="entry name" value="LRR_8"/>
    <property type="match status" value="1"/>
</dbReference>
<dbReference type="EMBL" id="LFYR01000811">
    <property type="protein sequence ID" value="KMZ68840.1"/>
    <property type="molecule type" value="Genomic_DNA"/>
</dbReference>
<comment type="subcellular location">
    <subcellularLocation>
        <location evidence="1">Cell membrane</location>
        <topology evidence="1">Single-pass membrane protein</topology>
    </subcellularLocation>
</comment>
<proteinExistence type="predicted"/>
<evidence type="ECO:0000313" key="11">
    <source>
        <dbReference type="Proteomes" id="UP000036987"/>
    </source>
</evidence>
<dbReference type="OMA" id="DREFRWI"/>
<dbReference type="SUPFAM" id="SSF56112">
    <property type="entry name" value="Protein kinase-like (PK-like)"/>
    <property type="match status" value="1"/>
</dbReference>
<keyword evidence="7" id="KW-0547">Nucleotide-binding</keyword>
<evidence type="ECO:0000256" key="4">
    <source>
        <dbReference type="ARBA" id="ARBA00022737"/>
    </source>
</evidence>
<keyword evidence="2" id="KW-0433">Leucine-rich repeat</keyword>
<evidence type="ECO:0000256" key="5">
    <source>
        <dbReference type="ARBA" id="ARBA00022989"/>
    </source>
</evidence>
<dbReference type="Gene3D" id="3.80.10.10">
    <property type="entry name" value="Ribonuclease Inhibitor"/>
    <property type="match status" value="1"/>
</dbReference>
<dbReference type="PRINTS" id="PR00019">
    <property type="entry name" value="LEURICHRPT"/>
</dbReference>
<protein>
    <recommendedName>
        <fullName evidence="9">Protein kinase domain-containing protein</fullName>
    </recommendedName>
</protein>
<dbReference type="Gene3D" id="3.30.200.20">
    <property type="entry name" value="Phosphorylase Kinase, domain 1"/>
    <property type="match status" value="1"/>
</dbReference>
<feature type="domain" description="Protein kinase" evidence="9">
    <location>
        <begin position="162"/>
        <end position="212"/>
    </location>
</feature>
<organism evidence="10 11">
    <name type="scientific">Zostera marina</name>
    <name type="common">Eelgrass</name>
    <dbReference type="NCBI Taxonomy" id="29655"/>
    <lineage>
        <taxon>Eukaryota</taxon>
        <taxon>Viridiplantae</taxon>
        <taxon>Streptophyta</taxon>
        <taxon>Embryophyta</taxon>
        <taxon>Tracheophyta</taxon>
        <taxon>Spermatophyta</taxon>
        <taxon>Magnoliopsida</taxon>
        <taxon>Liliopsida</taxon>
        <taxon>Zosteraceae</taxon>
        <taxon>Zostera</taxon>
    </lineage>
</organism>
<feature type="binding site" evidence="7">
    <location>
        <position position="190"/>
    </location>
    <ligand>
        <name>ATP</name>
        <dbReference type="ChEBI" id="CHEBI:30616"/>
    </ligand>
</feature>
<dbReference type="PANTHER" id="PTHR45631">
    <property type="entry name" value="OS07G0107800 PROTEIN-RELATED"/>
    <property type="match status" value="1"/>
</dbReference>
<dbReference type="PROSITE" id="PS50011">
    <property type="entry name" value="PROTEIN_KINASE_DOM"/>
    <property type="match status" value="1"/>
</dbReference>
<keyword evidence="6 8" id="KW-0472">Membrane</keyword>
<dbReference type="InterPro" id="IPR032675">
    <property type="entry name" value="LRR_dom_sf"/>
</dbReference>
<keyword evidence="5 8" id="KW-1133">Transmembrane helix</keyword>
<dbReference type="GO" id="GO:0004672">
    <property type="term" value="F:protein kinase activity"/>
    <property type="evidence" value="ECO:0007669"/>
    <property type="project" value="InterPro"/>
</dbReference>
<evidence type="ECO:0000256" key="3">
    <source>
        <dbReference type="ARBA" id="ARBA00022692"/>
    </source>
</evidence>
<dbReference type="OrthoDB" id="676979at2759"/>
<dbReference type="InterPro" id="IPR011009">
    <property type="entry name" value="Kinase-like_dom_sf"/>
</dbReference>
<dbReference type="AlphaFoldDB" id="A0A0K9PKR9"/>
<dbReference type="GO" id="GO:0005524">
    <property type="term" value="F:ATP binding"/>
    <property type="evidence" value="ECO:0007669"/>
    <property type="project" value="UniProtKB-UniRule"/>
</dbReference>
<dbReference type="GO" id="GO:0005886">
    <property type="term" value="C:plasma membrane"/>
    <property type="evidence" value="ECO:0007669"/>
    <property type="project" value="UniProtKB-SubCell"/>
</dbReference>